<comment type="caution">
    <text evidence="4">The sequence shown here is derived from an EMBL/GenBank/DDBJ whole genome shotgun (WGS) entry which is preliminary data.</text>
</comment>
<proteinExistence type="predicted"/>
<name>A0A8S1SQ68_9CILI</name>
<dbReference type="PANTHER" id="PTHR47573">
    <property type="entry name" value="PROTEIN AF-9 HOMOLOG"/>
    <property type="match status" value="1"/>
</dbReference>
<dbReference type="CDD" id="cd16910">
    <property type="entry name" value="YEATS_TFIID14_like"/>
    <property type="match status" value="1"/>
</dbReference>
<keyword evidence="5" id="KW-1185">Reference proteome</keyword>
<dbReference type="AlphaFoldDB" id="A0A8S1SQ68"/>
<protein>
    <recommendedName>
        <fullName evidence="3">YEATS domain-containing protein</fullName>
    </recommendedName>
</protein>
<evidence type="ECO:0000256" key="2">
    <source>
        <dbReference type="SAM" id="Coils"/>
    </source>
</evidence>
<dbReference type="InterPro" id="IPR005033">
    <property type="entry name" value="YEATS"/>
</dbReference>
<evidence type="ECO:0000256" key="1">
    <source>
        <dbReference type="PROSITE-ProRule" id="PRU00376"/>
    </source>
</evidence>
<sequence>MQIAKPIIYGTIATWLGRRSDEKKTHSWICYVRGVHNEDLSYFIEKVIFVLHSSFENTNRVVTQHPFVIAETGWGQFDIIIKIYLKGDYDQPMIAVHPLKLYQNQTQNIPLTRKPVVSEQYDEIVFINPKSELLEILNQMPNQENNQVEEEIQVDQKEPDFEQMTPAQILKYNQPNFTIFDINESKVTIEKAIQIVSQDILADYKRKNHQLDTEIQELQIEYENLQNKLQQVQQQ</sequence>
<dbReference type="OrthoDB" id="16041at2759"/>
<dbReference type="EMBL" id="CAJJDO010000009">
    <property type="protein sequence ID" value="CAD8140572.1"/>
    <property type="molecule type" value="Genomic_DNA"/>
</dbReference>
<dbReference type="PANTHER" id="PTHR47573:SF1">
    <property type="entry name" value="PROTEIN AF-9 HOMOLOG"/>
    <property type="match status" value="1"/>
</dbReference>
<evidence type="ECO:0000313" key="4">
    <source>
        <dbReference type="EMBL" id="CAD8140572.1"/>
    </source>
</evidence>
<dbReference type="InterPro" id="IPR055129">
    <property type="entry name" value="YEATS_dom"/>
</dbReference>
<reference evidence="4" key="1">
    <citation type="submission" date="2021-01" db="EMBL/GenBank/DDBJ databases">
        <authorList>
            <consortium name="Genoscope - CEA"/>
            <person name="William W."/>
        </authorList>
    </citation>
    <scope>NUCLEOTIDE SEQUENCE</scope>
</reference>
<dbReference type="Proteomes" id="UP000689195">
    <property type="component" value="Unassembled WGS sequence"/>
</dbReference>
<comment type="subcellular location">
    <subcellularLocation>
        <location evidence="1">Nucleus</location>
    </subcellularLocation>
</comment>
<feature type="coiled-coil region" evidence="2">
    <location>
        <begin position="201"/>
        <end position="235"/>
    </location>
</feature>
<evidence type="ECO:0000259" key="3">
    <source>
        <dbReference type="PROSITE" id="PS51037"/>
    </source>
</evidence>
<gene>
    <name evidence="4" type="ORF">PPENT_87.1.T0090144</name>
</gene>
<organism evidence="4 5">
    <name type="scientific">Paramecium pentaurelia</name>
    <dbReference type="NCBI Taxonomy" id="43138"/>
    <lineage>
        <taxon>Eukaryota</taxon>
        <taxon>Sar</taxon>
        <taxon>Alveolata</taxon>
        <taxon>Ciliophora</taxon>
        <taxon>Intramacronucleata</taxon>
        <taxon>Oligohymenophorea</taxon>
        <taxon>Peniculida</taxon>
        <taxon>Parameciidae</taxon>
        <taxon>Paramecium</taxon>
    </lineage>
</organism>
<keyword evidence="1" id="KW-0539">Nucleus</keyword>
<evidence type="ECO:0000313" key="5">
    <source>
        <dbReference type="Proteomes" id="UP000689195"/>
    </source>
</evidence>
<keyword evidence="2" id="KW-0175">Coiled coil</keyword>
<dbReference type="GO" id="GO:0006355">
    <property type="term" value="P:regulation of DNA-templated transcription"/>
    <property type="evidence" value="ECO:0007669"/>
    <property type="project" value="InterPro"/>
</dbReference>
<feature type="domain" description="YEATS" evidence="3">
    <location>
        <begin position="1"/>
        <end position="140"/>
    </location>
</feature>
<dbReference type="Pfam" id="PF03366">
    <property type="entry name" value="YEATS"/>
    <property type="match status" value="1"/>
</dbReference>
<dbReference type="PROSITE" id="PS51037">
    <property type="entry name" value="YEATS"/>
    <property type="match status" value="1"/>
</dbReference>
<accession>A0A8S1SQ68</accession>
<dbReference type="GO" id="GO:0005634">
    <property type="term" value="C:nucleus"/>
    <property type="evidence" value="ECO:0007669"/>
    <property type="project" value="UniProtKB-SubCell"/>
</dbReference>